<feature type="non-terminal residue" evidence="1">
    <location>
        <position position="46"/>
    </location>
</feature>
<name>A0A3B0T1L9_9ZZZZ</name>
<dbReference type="AlphaFoldDB" id="A0A3B0T1L9"/>
<reference evidence="1" key="1">
    <citation type="submission" date="2018-06" db="EMBL/GenBank/DDBJ databases">
        <authorList>
            <person name="Zhirakovskaya E."/>
        </authorList>
    </citation>
    <scope>NUCLEOTIDE SEQUENCE</scope>
</reference>
<sequence>MFPLIPSKTNKSVSNITAEIASEVQSLGSGINPFVLKSLEEFMLPL</sequence>
<accession>A0A3B0T1L9</accession>
<proteinExistence type="predicted"/>
<dbReference type="EMBL" id="UOEN01000048">
    <property type="protein sequence ID" value="VAW11818.1"/>
    <property type="molecule type" value="Genomic_DNA"/>
</dbReference>
<organism evidence="1">
    <name type="scientific">hydrothermal vent metagenome</name>
    <dbReference type="NCBI Taxonomy" id="652676"/>
    <lineage>
        <taxon>unclassified sequences</taxon>
        <taxon>metagenomes</taxon>
        <taxon>ecological metagenomes</taxon>
    </lineage>
</organism>
<protein>
    <submittedName>
        <fullName evidence="1">Uncharacterized protein</fullName>
    </submittedName>
</protein>
<evidence type="ECO:0000313" key="1">
    <source>
        <dbReference type="EMBL" id="VAW11818.1"/>
    </source>
</evidence>
<gene>
    <name evidence="1" type="ORF">MNBD_BACTEROID05-317</name>
</gene>